<dbReference type="InterPro" id="IPR012677">
    <property type="entry name" value="Nucleotide-bd_a/b_plait_sf"/>
</dbReference>
<keyword evidence="1" id="KW-0677">Repeat</keyword>
<dbReference type="FunFam" id="3.30.70.330:FF:000051">
    <property type="entry name" value="Heterogeneous nuclear ribonucleoprotein 1"/>
    <property type="match status" value="1"/>
</dbReference>
<protein>
    <submittedName>
        <fullName evidence="6">TSA: Wollemia nobilis Ref_Wollemi_Transcript_1826_2202 transcribed RNA sequence</fullName>
    </submittedName>
</protein>
<dbReference type="SMART" id="SM00360">
    <property type="entry name" value="RRM"/>
    <property type="match status" value="2"/>
</dbReference>
<dbReference type="CDD" id="cd12330">
    <property type="entry name" value="RRM2_Hrp1p"/>
    <property type="match status" value="1"/>
</dbReference>
<accession>A0A0C9QX65</accession>
<dbReference type="GO" id="GO:0006417">
    <property type="term" value="P:regulation of translation"/>
    <property type="evidence" value="ECO:0007669"/>
    <property type="project" value="TreeGrafter"/>
</dbReference>
<evidence type="ECO:0000256" key="3">
    <source>
        <dbReference type="PROSITE-ProRule" id="PRU00176"/>
    </source>
</evidence>
<reference evidence="6" key="1">
    <citation type="submission" date="2015-02" db="EMBL/GenBank/DDBJ databases">
        <title>A transcriptome of Wollemia nobilis - a relic of Gondwana.</title>
        <authorList>
            <person name="Chia J.Y."/>
            <person name="Leong Y.S."/>
            <person name="Abdul Karim S."/>
            <person name="Wan Azmi N."/>
            <person name="Hercus R."/>
            <person name="Croft L."/>
        </authorList>
    </citation>
    <scope>NUCLEOTIDE SEQUENCE</scope>
    <source>
        <strain evidence="6">MaeBrown</strain>
        <tissue evidence="6">Leaf</tissue>
    </source>
</reference>
<sequence length="442" mass="44689">MDTEQGKVFIGGISWETNEETLKDYFKGYGEVAETVIMRDRMTGRARGFGFIGFADPNVVDRVLQDKHTIDGRQVELKRAVPREEQQRNAQLKNSGSNMGVGPRTKKIFVGGLAPTVTEDDFRKYFEQFGSITDVVVMYDHVSQRPRGFGFITFDSEEAVDKVVMKTFHQLHDKMVEVKRALPKEMSPGSARARSSPAGGFGAPPNSRYGAPPPPQAGRGGYPPYGGAVQGYFAGGYAAPGVNGGGYGAPAAAAAPPPPAYGGAPVGYAGGAYGAGYGNPAYGAGAAAPYASAPMAGGYAAAAPGGASGPWASAMPTGQTAGGNAGYGYGGGGDATYSGGYGGATGTGAYVAPAAAAGGVNAGYQGGAGDVYGGPGYGDSYNAPPSGGGIVGAPNSAYAMGGPVQPDAGVNGSPGYGATGRQTQRVVDARFRPYPASGDRAS</sequence>
<name>A0A0C9QX65_9CONI</name>
<dbReference type="SUPFAM" id="SSF54928">
    <property type="entry name" value="RNA-binding domain, RBD"/>
    <property type="match status" value="2"/>
</dbReference>
<dbReference type="Gene3D" id="3.30.70.330">
    <property type="match status" value="2"/>
</dbReference>
<dbReference type="PANTHER" id="PTHR48032:SF6">
    <property type="entry name" value="RNA-BINDING (RRM_RBD_RNP MOTIFS) FAMILY PROTEIN"/>
    <property type="match status" value="1"/>
</dbReference>
<dbReference type="CDD" id="cd12325">
    <property type="entry name" value="RRM1_hnRNPA_hnRNPD_like"/>
    <property type="match status" value="1"/>
</dbReference>
<feature type="domain" description="RRM" evidence="5">
    <location>
        <begin position="6"/>
        <end position="82"/>
    </location>
</feature>
<dbReference type="Pfam" id="PF00076">
    <property type="entry name" value="RRM_1"/>
    <property type="match status" value="2"/>
</dbReference>
<feature type="region of interest" description="Disordered" evidence="4">
    <location>
        <begin position="182"/>
        <end position="222"/>
    </location>
</feature>
<dbReference type="FunFam" id="3.30.70.330:FF:000102">
    <property type="entry name" value="Heterogeneous nuclear ribonucleoprotein 1"/>
    <property type="match status" value="1"/>
</dbReference>
<feature type="region of interest" description="Disordered" evidence="4">
    <location>
        <begin position="392"/>
        <end position="442"/>
    </location>
</feature>
<dbReference type="InterPro" id="IPR035979">
    <property type="entry name" value="RBD_domain_sf"/>
</dbReference>
<dbReference type="InterPro" id="IPR000504">
    <property type="entry name" value="RRM_dom"/>
</dbReference>
<dbReference type="GO" id="GO:0003729">
    <property type="term" value="F:mRNA binding"/>
    <property type="evidence" value="ECO:0007669"/>
    <property type="project" value="TreeGrafter"/>
</dbReference>
<dbReference type="PROSITE" id="PS50102">
    <property type="entry name" value="RRM"/>
    <property type="match status" value="2"/>
</dbReference>
<evidence type="ECO:0000256" key="2">
    <source>
        <dbReference type="ARBA" id="ARBA00022884"/>
    </source>
</evidence>
<dbReference type="EMBL" id="GCHU01001811">
    <property type="protein sequence ID" value="JAG89370.1"/>
    <property type="molecule type" value="Transcribed_RNA"/>
</dbReference>
<proteinExistence type="predicted"/>
<organism evidence="6">
    <name type="scientific">Wollemia nobilis</name>
    <dbReference type="NCBI Taxonomy" id="56998"/>
    <lineage>
        <taxon>Eukaryota</taxon>
        <taxon>Viridiplantae</taxon>
        <taxon>Streptophyta</taxon>
        <taxon>Embryophyta</taxon>
        <taxon>Tracheophyta</taxon>
        <taxon>Spermatophyta</taxon>
        <taxon>Pinopsida</taxon>
        <taxon>Pinidae</taxon>
        <taxon>Conifers II</taxon>
        <taxon>Araucariales</taxon>
        <taxon>Araucariaceae</taxon>
        <taxon>Wollemia</taxon>
    </lineage>
</organism>
<feature type="compositionally biased region" description="Low complexity" evidence="4">
    <location>
        <begin position="187"/>
        <end position="198"/>
    </location>
</feature>
<evidence type="ECO:0000256" key="4">
    <source>
        <dbReference type="SAM" id="MobiDB-lite"/>
    </source>
</evidence>
<evidence type="ECO:0000256" key="1">
    <source>
        <dbReference type="ARBA" id="ARBA00022737"/>
    </source>
</evidence>
<evidence type="ECO:0000313" key="6">
    <source>
        <dbReference type="EMBL" id="JAG89370.1"/>
    </source>
</evidence>
<dbReference type="PANTHER" id="PTHR48032">
    <property type="entry name" value="RNA-BINDING PROTEIN MUSASHI HOMOLOG RBP6"/>
    <property type="match status" value="1"/>
</dbReference>
<evidence type="ECO:0000259" key="5">
    <source>
        <dbReference type="PROSITE" id="PS50102"/>
    </source>
</evidence>
<keyword evidence="2 3" id="KW-0694">RNA-binding</keyword>
<dbReference type="AlphaFoldDB" id="A0A0C9QX65"/>
<feature type="domain" description="RRM" evidence="5">
    <location>
        <begin position="106"/>
        <end position="183"/>
    </location>
</feature>